<evidence type="ECO:0000313" key="3">
    <source>
        <dbReference type="Proteomes" id="UP000287171"/>
    </source>
</evidence>
<dbReference type="AlphaFoldDB" id="A0A402BB96"/>
<reference evidence="3" key="1">
    <citation type="submission" date="2018-12" db="EMBL/GenBank/DDBJ databases">
        <title>Tengunoibacter tsumagoiensis gen. nov., sp. nov., Dictyobacter kobayashii sp. nov., D. alpinus sp. nov., and D. joshuensis sp. nov. and description of Dictyobacteraceae fam. nov. within the order Ktedonobacterales isolated from Tengu-no-mugimeshi.</title>
        <authorList>
            <person name="Wang C.M."/>
            <person name="Zheng Y."/>
            <person name="Sakai Y."/>
            <person name="Toyoda A."/>
            <person name="Minakuchi Y."/>
            <person name="Abe K."/>
            <person name="Yokota A."/>
            <person name="Yabe S."/>
        </authorList>
    </citation>
    <scope>NUCLEOTIDE SEQUENCE [LARGE SCALE GENOMIC DNA]</scope>
    <source>
        <strain evidence="3">Uno16</strain>
    </source>
</reference>
<proteinExistence type="predicted"/>
<dbReference type="InterPro" id="IPR034660">
    <property type="entry name" value="DinB/YfiT-like"/>
</dbReference>
<organism evidence="2 3">
    <name type="scientific">Dictyobacter alpinus</name>
    <dbReference type="NCBI Taxonomy" id="2014873"/>
    <lineage>
        <taxon>Bacteria</taxon>
        <taxon>Bacillati</taxon>
        <taxon>Chloroflexota</taxon>
        <taxon>Ktedonobacteria</taxon>
        <taxon>Ktedonobacterales</taxon>
        <taxon>Dictyobacteraceae</taxon>
        <taxon>Dictyobacter</taxon>
    </lineage>
</organism>
<comment type="caution">
    <text evidence="2">The sequence shown here is derived from an EMBL/GenBank/DDBJ whole genome shotgun (WGS) entry which is preliminary data.</text>
</comment>
<dbReference type="RefSeq" id="WP_126628862.1">
    <property type="nucleotide sequence ID" value="NZ_BIFT01000001.1"/>
</dbReference>
<dbReference type="Proteomes" id="UP000287171">
    <property type="component" value="Unassembled WGS sequence"/>
</dbReference>
<protein>
    <recommendedName>
        <fullName evidence="1">DinB-like domain-containing protein</fullName>
    </recommendedName>
</protein>
<keyword evidence="3" id="KW-1185">Reference proteome</keyword>
<dbReference type="Pfam" id="PF12867">
    <property type="entry name" value="DinB_2"/>
    <property type="match status" value="1"/>
</dbReference>
<dbReference type="OrthoDB" id="156023at2"/>
<dbReference type="SUPFAM" id="SSF109854">
    <property type="entry name" value="DinB/YfiT-like putative metalloenzymes"/>
    <property type="match status" value="1"/>
</dbReference>
<evidence type="ECO:0000259" key="1">
    <source>
        <dbReference type="Pfam" id="PF12867"/>
    </source>
</evidence>
<evidence type="ECO:0000313" key="2">
    <source>
        <dbReference type="EMBL" id="GCE28673.1"/>
    </source>
</evidence>
<dbReference type="EMBL" id="BIFT01000001">
    <property type="protein sequence ID" value="GCE28673.1"/>
    <property type="molecule type" value="Genomic_DNA"/>
</dbReference>
<name>A0A402BB96_9CHLR</name>
<dbReference type="InterPro" id="IPR024775">
    <property type="entry name" value="DinB-like"/>
</dbReference>
<feature type="domain" description="DinB-like" evidence="1">
    <location>
        <begin position="18"/>
        <end position="152"/>
    </location>
</feature>
<dbReference type="Gene3D" id="1.20.120.450">
    <property type="entry name" value="dinb family like domain"/>
    <property type="match status" value="1"/>
</dbReference>
<accession>A0A402BB96</accession>
<gene>
    <name evidence="2" type="ORF">KDA_41570</name>
</gene>
<sequence length="157" mass="18217">MADHSQDEIVALVQQMAAIPDRLVRAMTGKSREQFLRRPAAGAWAVPEIFAHMRAVDDIVTTRIYMVLSREDAPLVSFDERRWSEVARYLQRDIHQSLTLFTLRRIEVVTVLRSLFAEDWQRTGQHETYGTQTLLGIVRDLVSHEEEHCSQIERQLS</sequence>